<comment type="caution">
    <text evidence="2">The sequence shown here is derived from an EMBL/GenBank/DDBJ whole genome shotgun (WGS) entry which is preliminary data.</text>
</comment>
<evidence type="ECO:0000313" key="2">
    <source>
        <dbReference type="EMBL" id="MFC0523230.1"/>
    </source>
</evidence>
<reference evidence="2 3" key="1">
    <citation type="submission" date="2024-09" db="EMBL/GenBank/DDBJ databases">
        <authorList>
            <person name="Sun Q."/>
            <person name="Mori K."/>
        </authorList>
    </citation>
    <scope>NUCLEOTIDE SEQUENCE [LARGE SCALE GENOMIC DNA]</scope>
    <source>
        <strain evidence="2 3">NCAIM B.02529</strain>
    </source>
</reference>
<name>A0ABV6LLE7_9BACI</name>
<gene>
    <name evidence="2" type="ORF">ACFFGV_06425</name>
</gene>
<dbReference type="PROSITE" id="PS51831">
    <property type="entry name" value="HD"/>
    <property type="match status" value="1"/>
</dbReference>
<dbReference type="SUPFAM" id="SSF109604">
    <property type="entry name" value="HD-domain/PDEase-like"/>
    <property type="match status" value="1"/>
</dbReference>
<dbReference type="PANTHER" id="PTHR33594:SF1">
    <property type="entry name" value="HD_PDEASE DOMAIN-CONTAINING PROTEIN"/>
    <property type="match status" value="1"/>
</dbReference>
<feature type="domain" description="HD" evidence="1">
    <location>
        <begin position="25"/>
        <end position="124"/>
    </location>
</feature>
<dbReference type="Gene3D" id="1.20.58.1910">
    <property type="match status" value="1"/>
</dbReference>
<accession>A0ABV6LLE7</accession>
<protein>
    <submittedName>
        <fullName evidence="2">HD domain-containing protein</fullName>
    </submittedName>
</protein>
<dbReference type="InterPro" id="IPR003607">
    <property type="entry name" value="HD/PDEase_dom"/>
</dbReference>
<dbReference type="SMART" id="SM00471">
    <property type="entry name" value="HDc"/>
    <property type="match status" value="1"/>
</dbReference>
<dbReference type="PANTHER" id="PTHR33594">
    <property type="entry name" value="SUPERFAMILY HYDROLASE, PUTATIVE (AFU_ORTHOLOGUE AFUA_1G03035)-RELATED"/>
    <property type="match status" value="1"/>
</dbReference>
<dbReference type="EMBL" id="JBHLTP010000003">
    <property type="protein sequence ID" value="MFC0523230.1"/>
    <property type="molecule type" value="Genomic_DNA"/>
</dbReference>
<dbReference type="Proteomes" id="UP001589836">
    <property type="component" value="Unassembled WGS sequence"/>
</dbReference>
<evidence type="ECO:0000313" key="3">
    <source>
        <dbReference type="Proteomes" id="UP001589836"/>
    </source>
</evidence>
<dbReference type="Pfam" id="PF01966">
    <property type="entry name" value="HD"/>
    <property type="match status" value="1"/>
</dbReference>
<evidence type="ECO:0000259" key="1">
    <source>
        <dbReference type="PROSITE" id="PS51831"/>
    </source>
</evidence>
<dbReference type="CDD" id="cd00077">
    <property type="entry name" value="HDc"/>
    <property type="match status" value="1"/>
</dbReference>
<proteinExistence type="predicted"/>
<dbReference type="Gene3D" id="1.10.472.50">
    <property type="entry name" value="HD-domain/PDEase-like"/>
    <property type="match status" value="1"/>
</dbReference>
<dbReference type="InterPro" id="IPR006674">
    <property type="entry name" value="HD_domain"/>
</dbReference>
<dbReference type="RefSeq" id="WP_377345774.1">
    <property type="nucleotide sequence ID" value="NZ_JBHLTP010000003.1"/>
</dbReference>
<keyword evidence="3" id="KW-1185">Reference proteome</keyword>
<organism evidence="2 3">
    <name type="scientific">Pontibacillus salicampi</name>
    <dbReference type="NCBI Taxonomy" id="1449801"/>
    <lineage>
        <taxon>Bacteria</taxon>
        <taxon>Bacillati</taxon>
        <taxon>Bacillota</taxon>
        <taxon>Bacilli</taxon>
        <taxon>Bacillales</taxon>
        <taxon>Bacillaceae</taxon>
        <taxon>Pontibacillus</taxon>
    </lineage>
</organism>
<sequence>MEDEALKAVCLYIKDRFEEEPTGHDYEHMKRVVHMAAYIGQRENANVFLCELAAWLHDSLDPKVTQHPEQEYLRLTNLLHAHGITKDDQQAVWSIVDRVSYRKGKVPLSLEGKVVQDADRLDALGAIGIARTFAFGGNRGQLLHKEKNGIVEEGTSIYHFYEKILKLPNRLNTQTAKTIAVKREQHIQTFLASFLEEWDGRDYLDK</sequence>